<evidence type="ECO:0000256" key="8">
    <source>
        <dbReference type="SAM" id="MobiDB-lite"/>
    </source>
</evidence>
<dbReference type="HOGENOM" id="CLU_282840_0_0_1"/>
<dbReference type="PROSITE" id="PS50850">
    <property type="entry name" value="MFS"/>
    <property type="match status" value="1"/>
</dbReference>
<accession>J4KPQ0</accession>
<feature type="compositionally biased region" description="Polar residues" evidence="8">
    <location>
        <begin position="554"/>
        <end position="581"/>
    </location>
</feature>
<reference evidence="11 12" key="1">
    <citation type="journal article" date="2012" name="Sci. Rep.">
        <title>Genomic perspectives on the evolution of fungal entomopathogenicity in Beauveria bassiana.</title>
        <authorList>
            <person name="Xiao G."/>
            <person name="Ying S.H."/>
            <person name="Zheng P."/>
            <person name="Wang Z.L."/>
            <person name="Zhang S."/>
            <person name="Xie X.Q."/>
            <person name="Shang Y."/>
            <person name="St Leger R.J."/>
            <person name="Zhao G.P."/>
            <person name="Wang C."/>
            <person name="Feng M.G."/>
        </authorList>
    </citation>
    <scope>NUCLEOTIDE SEQUENCE [LARGE SCALE GENOMIC DNA]</scope>
    <source>
        <strain evidence="11 12">ARSEF 2860</strain>
    </source>
</reference>
<dbReference type="Gene3D" id="1.20.1250.20">
    <property type="entry name" value="MFS general substrate transporter like domains"/>
    <property type="match status" value="1"/>
</dbReference>
<evidence type="ECO:0000256" key="1">
    <source>
        <dbReference type="ARBA" id="ARBA00004651"/>
    </source>
</evidence>
<evidence type="ECO:0000256" key="5">
    <source>
        <dbReference type="ARBA" id="ARBA00022989"/>
    </source>
</evidence>
<feature type="transmembrane region" description="Helical" evidence="9">
    <location>
        <begin position="429"/>
        <end position="453"/>
    </location>
</feature>
<dbReference type="AlphaFoldDB" id="J4KPQ0"/>
<feature type="transmembrane region" description="Helical" evidence="9">
    <location>
        <begin position="159"/>
        <end position="178"/>
    </location>
</feature>
<feature type="region of interest" description="Disordered" evidence="8">
    <location>
        <begin position="547"/>
        <end position="585"/>
    </location>
</feature>
<feature type="region of interest" description="Disordered" evidence="8">
    <location>
        <begin position="837"/>
        <end position="902"/>
    </location>
</feature>
<dbReference type="InterPro" id="IPR011701">
    <property type="entry name" value="MFS"/>
</dbReference>
<dbReference type="EMBL" id="JH725156">
    <property type="protein sequence ID" value="EJP67839.1"/>
    <property type="molecule type" value="Genomic_DNA"/>
</dbReference>
<feature type="transmembrane region" description="Helical" evidence="9">
    <location>
        <begin position="360"/>
        <end position="381"/>
    </location>
</feature>
<feature type="compositionally biased region" description="Basic and acidic residues" evidence="8">
    <location>
        <begin position="858"/>
        <end position="870"/>
    </location>
</feature>
<feature type="transmembrane region" description="Helical" evidence="9">
    <location>
        <begin position="324"/>
        <end position="348"/>
    </location>
</feature>
<feature type="transmembrane region" description="Helical" evidence="9">
    <location>
        <begin position="128"/>
        <end position="147"/>
    </location>
</feature>
<organism evidence="11 12">
    <name type="scientific">Beauveria bassiana (strain ARSEF 2860)</name>
    <name type="common">White muscardine disease fungus</name>
    <name type="synonym">Tritirachium shiotae</name>
    <dbReference type="NCBI Taxonomy" id="655819"/>
    <lineage>
        <taxon>Eukaryota</taxon>
        <taxon>Fungi</taxon>
        <taxon>Dikarya</taxon>
        <taxon>Ascomycota</taxon>
        <taxon>Pezizomycotina</taxon>
        <taxon>Sordariomycetes</taxon>
        <taxon>Hypocreomycetidae</taxon>
        <taxon>Hypocreales</taxon>
        <taxon>Cordycipitaceae</taxon>
        <taxon>Beauveria</taxon>
    </lineage>
</organism>
<evidence type="ECO:0000259" key="10">
    <source>
        <dbReference type="PROSITE" id="PS50850"/>
    </source>
</evidence>
<name>J4KPQ0_BEAB2</name>
<proteinExistence type="inferred from homology"/>
<evidence type="ECO:0000313" key="12">
    <source>
        <dbReference type="Proteomes" id="UP000002762"/>
    </source>
</evidence>
<dbReference type="PANTHER" id="PTHR23502:SF186">
    <property type="entry name" value="MAJOR FACILITATOR SUPERFAMILY (MFS) PROFILE DOMAIN-CONTAINING PROTEIN"/>
    <property type="match status" value="1"/>
</dbReference>
<dbReference type="Proteomes" id="UP000002762">
    <property type="component" value="Unassembled WGS sequence"/>
</dbReference>
<sequence length="1103" mass="120602">MAPPSPNNGAVTPGGYASSMTAGSDRDVEAQSSPTVNHVSYFRHFLDQAGVTQAVIDYKYPGKGTTESPFVVDFLPEDSYNPFTFSEGRKWMIIAIQAAATLAVAFASSAYSGGIRDIFIDFRVSQEVAILGVSLFVLGFALGPLVWAPLSEVFGRQQLFFISYLGLTAFNAGAAGANNMGALLVLRFFAGAFGSSPLTNAGGVIADIFSAQERGKAGALFSMAPFLGPALGPIAGGFLGQSKGWRWVEGMIAIFCGIVWIASSVTYPETYAPVLLRKRANKLSKKTGKVYVSKFEAHGPPRNVVAQFKVSITRPWVLLIKEPIVLLTSIYIAIIYGTLYLCFAAFPIVFQLGRGWSPGIGGLAFVGIAIGMVSATVYAVFDNRRYRRAAAKYPNGMAPPEERLPPAILGSVLLPVGLFWFAWTNGPEIHWAVPIVGSGFFAAGILLVFLALLNYLIDSYVIYAASVLAANSVLRSLFGAAFPLFTTYMYNDLGIHWASSIPAFLALACLPCPLLFYMYGAKIRARCKYSSEASQFLQKMMAASAASGPRTPSVKKTISSVESEPSHQSTAASSPLHNQHSPFRDVRPLPRDLKAHCQIFLEEQLYLGAINLYDSVLGAGSSRRRPTTRSAYVPPPSHLAVLNTLLVHPVYTNRADNKSHEVATLALSYLRSLLEVVGPVKANLRAAFQFYSTPRWQQRTGYSSDGSLSDGSVDEQERYRVNGSLANENSVWNRGQDFWSTLGWAFNCSTLHPQRWRYWKAWLEFMLDVLQSDWTERERLDLDAHEASDGDGPVPTTMRQESIIVMYMEQRNGPQGGSKAIMKALFADGSSLSTSAFQEVFDKEPRGRHDATKKRKREERIDVNNDKFGDYLDDDAFSSGASEPPTPEKPRSMRSSASFGTTFPGLTETMPLRLRLFKLLSAATSALRKGADMHRLYDAYTTSLKVAPLEEFALVVAQRRGPLPNELRVTLLKELFGLLLPSSHRPPHKVDPEGEAEARLSTAMLEHCYVAHPANTVGVEDNAKLSLVVEAAIQLLWTCNALEYTPSLAAAVRAGIKARHAKVKRKRTGRAKPDPDDALAVEMLDASANRLHVLLQVIRSTAA</sequence>
<dbReference type="Pfam" id="PF07690">
    <property type="entry name" value="MFS_1"/>
    <property type="match status" value="1"/>
</dbReference>
<dbReference type="PANTHER" id="PTHR23502">
    <property type="entry name" value="MAJOR FACILITATOR SUPERFAMILY"/>
    <property type="match status" value="1"/>
</dbReference>
<evidence type="ECO:0000256" key="2">
    <source>
        <dbReference type="ARBA" id="ARBA00022448"/>
    </source>
</evidence>
<comment type="subcellular location">
    <subcellularLocation>
        <location evidence="1">Cell membrane</location>
        <topology evidence="1">Multi-pass membrane protein</topology>
    </subcellularLocation>
</comment>
<evidence type="ECO:0000256" key="6">
    <source>
        <dbReference type="ARBA" id="ARBA00023136"/>
    </source>
</evidence>
<dbReference type="InterPro" id="IPR036259">
    <property type="entry name" value="MFS_trans_sf"/>
</dbReference>
<dbReference type="OrthoDB" id="5411773at2759"/>
<dbReference type="InterPro" id="IPR020846">
    <property type="entry name" value="MFS_dom"/>
</dbReference>
<dbReference type="CDD" id="cd17323">
    <property type="entry name" value="MFS_Tpo1_MDR_like"/>
    <property type="match status" value="1"/>
</dbReference>
<evidence type="ECO:0000256" key="9">
    <source>
        <dbReference type="SAM" id="Phobius"/>
    </source>
</evidence>
<keyword evidence="2" id="KW-0813">Transport</keyword>
<evidence type="ECO:0000313" key="11">
    <source>
        <dbReference type="EMBL" id="EJP67839.1"/>
    </source>
</evidence>
<feature type="region of interest" description="Disordered" evidence="8">
    <location>
        <begin position="1"/>
        <end position="29"/>
    </location>
</feature>
<protein>
    <submittedName>
        <fullName evidence="11">Major facilitator superfamily transporter</fullName>
    </submittedName>
</protein>
<keyword evidence="5 9" id="KW-1133">Transmembrane helix</keyword>
<feature type="transmembrane region" description="Helical" evidence="9">
    <location>
        <begin position="460"/>
        <end position="485"/>
    </location>
</feature>
<dbReference type="GO" id="GO:0005886">
    <property type="term" value="C:plasma membrane"/>
    <property type="evidence" value="ECO:0007669"/>
    <property type="project" value="UniProtKB-SubCell"/>
</dbReference>
<comment type="similarity">
    <text evidence="7">Belongs to the major facilitator superfamily. DHA1 family. Polyamines/proton antiporter (TC 2.A.1.2.16) subfamily.</text>
</comment>
<dbReference type="SUPFAM" id="SSF103473">
    <property type="entry name" value="MFS general substrate transporter"/>
    <property type="match status" value="1"/>
</dbReference>
<feature type="domain" description="Major facilitator superfamily (MFS) profile" evidence="10">
    <location>
        <begin position="93"/>
        <end position="526"/>
    </location>
</feature>
<keyword evidence="4 9" id="KW-0812">Transmembrane</keyword>
<dbReference type="GO" id="GO:0022857">
    <property type="term" value="F:transmembrane transporter activity"/>
    <property type="evidence" value="ECO:0007669"/>
    <property type="project" value="InterPro"/>
</dbReference>
<feature type="transmembrane region" description="Helical" evidence="9">
    <location>
        <begin position="218"/>
        <end position="239"/>
    </location>
</feature>
<gene>
    <name evidence="11" type="ORF">BBA_03619</name>
</gene>
<feature type="transmembrane region" description="Helical" evidence="9">
    <location>
        <begin position="402"/>
        <end position="423"/>
    </location>
</feature>
<dbReference type="STRING" id="655819.J4KPQ0"/>
<evidence type="ECO:0000256" key="7">
    <source>
        <dbReference type="ARBA" id="ARBA00038459"/>
    </source>
</evidence>
<dbReference type="InParanoid" id="J4KPQ0"/>
<keyword evidence="12" id="KW-1185">Reference proteome</keyword>
<feature type="transmembrane region" description="Helical" evidence="9">
    <location>
        <begin position="251"/>
        <end position="276"/>
    </location>
</feature>
<evidence type="ECO:0000256" key="3">
    <source>
        <dbReference type="ARBA" id="ARBA00022475"/>
    </source>
</evidence>
<evidence type="ECO:0000256" key="4">
    <source>
        <dbReference type="ARBA" id="ARBA00022692"/>
    </source>
</evidence>
<feature type="transmembrane region" description="Helical" evidence="9">
    <location>
        <begin position="497"/>
        <end position="519"/>
    </location>
</feature>
<dbReference type="FunFam" id="1.20.1250.20:FF:000266">
    <property type="entry name" value="MFS multidrug transporter, putative"/>
    <property type="match status" value="1"/>
</dbReference>
<keyword evidence="6 9" id="KW-0472">Membrane</keyword>
<feature type="transmembrane region" description="Helical" evidence="9">
    <location>
        <begin position="91"/>
        <end position="108"/>
    </location>
</feature>
<dbReference type="RefSeq" id="XP_008596938.1">
    <property type="nucleotide sequence ID" value="XM_008598716.1"/>
</dbReference>
<feature type="compositionally biased region" description="Basic and acidic residues" evidence="8">
    <location>
        <begin position="840"/>
        <end position="850"/>
    </location>
</feature>
<dbReference type="GeneID" id="19886631"/>
<keyword evidence="3" id="KW-1003">Cell membrane</keyword>